<dbReference type="NCBIfam" id="TIGR00537">
    <property type="entry name" value="hemK_rel_arch"/>
    <property type="match status" value="1"/>
</dbReference>
<reference evidence="6" key="1">
    <citation type="submission" date="2014-03" db="EMBL/GenBank/DDBJ databases">
        <authorList>
            <person name="Casaregola S."/>
        </authorList>
    </citation>
    <scope>NUCLEOTIDE SEQUENCE [LARGE SCALE GENOMIC DNA]</scope>
    <source>
        <strain evidence="6">CLIB 918</strain>
    </source>
</reference>
<name>A0A0J9XJ39_GEOCN</name>
<dbReference type="SUPFAM" id="SSF53335">
    <property type="entry name" value="S-adenosyl-L-methionine-dependent methyltransferases"/>
    <property type="match status" value="1"/>
</dbReference>
<dbReference type="GO" id="GO:0008276">
    <property type="term" value="F:protein methyltransferase activity"/>
    <property type="evidence" value="ECO:0007669"/>
    <property type="project" value="TreeGrafter"/>
</dbReference>
<dbReference type="AlphaFoldDB" id="A0A0J9XJ39"/>
<dbReference type="PANTHER" id="PTHR45875">
    <property type="entry name" value="METHYLTRANSFERASE N6AMT1"/>
    <property type="match status" value="1"/>
</dbReference>
<dbReference type="STRING" id="1173061.A0A0J9XJ39"/>
<protein>
    <submittedName>
        <fullName evidence="6">Similar to Saccharomyces cerevisiae YDR140W MTQ2 S-adenosylmethionine-dependent methyltransferase of the seven beta-strand family</fullName>
    </submittedName>
</protein>
<accession>A0A0J9XJ39</accession>
<dbReference type="InterPro" id="IPR002052">
    <property type="entry name" value="DNA_methylase_N6_adenine_CS"/>
</dbReference>
<feature type="domain" description="Methyltransferase small" evidence="5">
    <location>
        <begin position="50"/>
        <end position="132"/>
    </location>
</feature>
<proteinExistence type="inferred from homology"/>
<evidence type="ECO:0000256" key="2">
    <source>
        <dbReference type="ARBA" id="ARBA00022603"/>
    </source>
</evidence>
<dbReference type="GO" id="GO:0035657">
    <property type="term" value="C:eRF1 methyltransferase complex"/>
    <property type="evidence" value="ECO:0007669"/>
    <property type="project" value="TreeGrafter"/>
</dbReference>
<comment type="caution">
    <text evidence="6">The sequence shown here is derived from an EMBL/GenBank/DDBJ whole genome shotgun (WGS) entry which is preliminary data.</text>
</comment>
<dbReference type="InterPro" id="IPR052190">
    <property type="entry name" value="Euk-Arch_PrmC-MTase"/>
</dbReference>
<sequence>MIPTPTTRSLDITKVYEPYEDSFLFLDLLEQEKEYLTSRYPLPSSYGAPVVLEVGTGSGIIATFINAHILPGSITLATDINVHACRAFAATVAENSLACHGGRGMDVVRASLASAIRPHAVDLLVFNPPYVPEEVVPQMPAVDDDADDGWLDLALVGGKDGMEVTWLLLDALDDVLSRERGCAMILFCKRNNPEQVAKTMEERGWKVALVGERKAGWEVLSIWRFSRN</sequence>
<evidence type="ECO:0000313" key="6">
    <source>
        <dbReference type="EMBL" id="CDO57317.1"/>
    </source>
</evidence>
<dbReference type="OrthoDB" id="406152at2759"/>
<dbReference type="InterPro" id="IPR007848">
    <property type="entry name" value="Small_mtfrase_dom"/>
</dbReference>
<dbReference type="GO" id="GO:0003676">
    <property type="term" value="F:nucleic acid binding"/>
    <property type="evidence" value="ECO:0007669"/>
    <property type="project" value="InterPro"/>
</dbReference>
<dbReference type="InterPro" id="IPR029063">
    <property type="entry name" value="SAM-dependent_MTases_sf"/>
</dbReference>
<dbReference type="PROSITE" id="PS00092">
    <property type="entry name" value="N6_MTASE"/>
    <property type="match status" value="1"/>
</dbReference>
<dbReference type="Pfam" id="PF05175">
    <property type="entry name" value="MTS"/>
    <property type="match status" value="1"/>
</dbReference>
<dbReference type="Proteomes" id="UP000242525">
    <property type="component" value="Unassembled WGS sequence"/>
</dbReference>
<dbReference type="Gene3D" id="3.40.50.150">
    <property type="entry name" value="Vaccinia Virus protein VP39"/>
    <property type="match status" value="1"/>
</dbReference>
<dbReference type="InterPro" id="IPR004557">
    <property type="entry name" value="PrmC-related"/>
</dbReference>
<evidence type="ECO:0000256" key="3">
    <source>
        <dbReference type="ARBA" id="ARBA00022679"/>
    </source>
</evidence>
<organism evidence="6 7">
    <name type="scientific">Geotrichum candidum</name>
    <name type="common">Oospora lactis</name>
    <name type="synonym">Dipodascus geotrichum</name>
    <dbReference type="NCBI Taxonomy" id="1173061"/>
    <lineage>
        <taxon>Eukaryota</taxon>
        <taxon>Fungi</taxon>
        <taxon>Dikarya</taxon>
        <taxon>Ascomycota</taxon>
        <taxon>Saccharomycotina</taxon>
        <taxon>Dipodascomycetes</taxon>
        <taxon>Dipodascales</taxon>
        <taxon>Dipodascaceae</taxon>
        <taxon>Geotrichum</taxon>
    </lineage>
</organism>
<dbReference type="GO" id="GO:0008757">
    <property type="term" value="F:S-adenosylmethionine-dependent methyltransferase activity"/>
    <property type="evidence" value="ECO:0007669"/>
    <property type="project" value="TreeGrafter"/>
</dbReference>
<dbReference type="GO" id="GO:0032259">
    <property type="term" value="P:methylation"/>
    <property type="evidence" value="ECO:0007669"/>
    <property type="project" value="UniProtKB-KW"/>
</dbReference>
<comment type="similarity">
    <text evidence="1">Belongs to the eukaryotic/archaeal PrmC-related family.</text>
</comment>
<keyword evidence="2 6" id="KW-0489">Methyltransferase</keyword>
<evidence type="ECO:0000259" key="5">
    <source>
        <dbReference type="Pfam" id="PF05175"/>
    </source>
</evidence>
<keyword evidence="3" id="KW-0808">Transferase</keyword>
<dbReference type="PANTHER" id="PTHR45875:SF1">
    <property type="entry name" value="METHYLTRANSFERASE N6AMT1"/>
    <property type="match status" value="1"/>
</dbReference>
<gene>
    <name evidence="6" type="ORF">BN980_GECA20s01066g</name>
</gene>
<evidence type="ECO:0000256" key="1">
    <source>
        <dbReference type="ARBA" id="ARBA00006149"/>
    </source>
</evidence>
<keyword evidence="7" id="KW-1185">Reference proteome</keyword>
<dbReference type="CDD" id="cd02440">
    <property type="entry name" value="AdoMet_MTases"/>
    <property type="match status" value="1"/>
</dbReference>
<dbReference type="EMBL" id="CCBN010000020">
    <property type="protein sequence ID" value="CDO57317.1"/>
    <property type="molecule type" value="Genomic_DNA"/>
</dbReference>
<keyword evidence="4" id="KW-0949">S-adenosyl-L-methionine</keyword>
<evidence type="ECO:0000313" key="7">
    <source>
        <dbReference type="Proteomes" id="UP000242525"/>
    </source>
</evidence>
<evidence type="ECO:0000256" key="4">
    <source>
        <dbReference type="ARBA" id="ARBA00022691"/>
    </source>
</evidence>